<protein>
    <submittedName>
        <fullName evidence="1">Uncharacterized LOC111528942</fullName>
    </submittedName>
</protein>
<name>A0A8C9HHI7_9PRIM</name>
<reference evidence="1" key="2">
    <citation type="submission" date="2025-09" db="UniProtKB">
        <authorList>
            <consortium name="Ensembl"/>
        </authorList>
    </citation>
    <scope>IDENTIFICATION</scope>
</reference>
<reference evidence="1" key="1">
    <citation type="submission" date="2025-08" db="UniProtKB">
        <authorList>
            <consortium name="Ensembl"/>
        </authorList>
    </citation>
    <scope>IDENTIFICATION</scope>
</reference>
<dbReference type="Proteomes" id="UP000694416">
    <property type="component" value="Unplaced"/>
</dbReference>
<accession>A0A8C9HHI7</accession>
<evidence type="ECO:0000313" key="2">
    <source>
        <dbReference type="Proteomes" id="UP000694416"/>
    </source>
</evidence>
<sequence>MGNVVQGRDAVNPATIRAKAFFAPSLVLAVSLELTHADANSPSECREDETLTGQFNLYMGDKLEGKTNGRRVKRKLNDRANTPNTNPGGYRRVNNDRYDFVEGNVL</sequence>
<organism evidence="1 2">
    <name type="scientific">Piliocolobus tephrosceles</name>
    <name type="common">Ugandan red Colobus</name>
    <dbReference type="NCBI Taxonomy" id="591936"/>
    <lineage>
        <taxon>Eukaryota</taxon>
        <taxon>Metazoa</taxon>
        <taxon>Chordata</taxon>
        <taxon>Craniata</taxon>
        <taxon>Vertebrata</taxon>
        <taxon>Euteleostomi</taxon>
        <taxon>Mammalia</taxon>
        <taxon>Eutheria</taxon>
        <taxon>Euarchontoglires</taxon>
        <taxon>Primates</taxon>
        <taxon>Haplorrhini</taxon>
        <taxon>Catarrhini</taxon>
        <taxon>Cercopithecidae</taxon>
        <taxon>Colobinae</taxon>
        <taxon>Piliocolobus</taxon>
    </lineage>
</organism>
<dbReference type="Ensembl" id="ENSPTET00000024696.1">
    <property type="protein sequence ID" value="ENSPTEP00000016656.1"/>
    <property type="gene ID" value="ENSPTEG00000018277.1"/>
</dbReference>
<evidence type="ECO:0000313" key="1">
    <source>
        <dbReference type="Ensembl" id="ENSPTEP00000016656.1"/>
    </source>
</evidence>
<keyword evidence="2" id="KW-1185">Reference proteome</keyword>
<dbReference type="AlphaFoldDB" id="A0A8C9HHI7"/>
<proteinExistence type="predicted"/>